<name>A0ABW4XLG9_9GAMM</name>
<proteinExistence type="predicted"/>
<protein>
    <submittedName>
        <fullName evidence="1">TIGR03899 family protein</fullName>
    </submittedName>
</protein>
<evidence type="ECO:0000313" key="1">
    <source>
        <dbReference type="EMBL" id="MFD2096405.1"/>
    </source>
</evidence>
<dbReference type="RefSeq" id="WP_345339210.1">
    <property type="nucleotide sequence ID" value="NZ_BAABLI010000008.1"/>
</dbReference>
<dbReference type="EMBL" id="JBHUHT010000012">
    <property type="protein sequence ID" value="MFD2096405.1"/>
    <property type="molecule type" value="Genomic_DNA"/>
</dbReference>
<sequence>MTAKTRGSEPASVRQIATQALAQQGVLSDDLLEHKTLGERTRYRQQLLLQQQQQNIEQVAAVALSHCSGKDAGSALDPDWLRHFIQLAETTYNPQMQALWGKILAEESRFPGYFSLKSLDTLRGMTTKEALHFQKLCALRSTWGSGGKRVLIGWLDTPHWWQWRRDNAETLSLSKHGLPYSVQMTLTDIGLLHPSELESGELAQEPMALNINGQRLIIKPKREGIRLVYYRFTPVGDELSQLLPDAQRQTYIEELRTLLEPAFEIK</sequence>
<dbReference type="NCBIfam" id="TIGR03899">
    <property type="entry name" value="TIGR03899 family protein"/>
    <property type="match status" value="1"/>
</dbReference>
<dbReference type="Proteomes" id="UP001597380">
    <property type="component" value="Unassembled WGS sequence"/>
</dbReference>
<dbReference type="InterPro" id="IPR021254">
    <property type="entry name" value="DUF2806"/>
</dbReference>
<comment type="caution">
    <text evidence="1">The sequence shown here is derived from an EMBL/GenBank/DDBJ whole genome shotgun (WGS) entry which is preliminary data.</text>
</comment>
<gene>
    <name evidence="1" type="ORF">ACFSJ3_10455</name>
</gene>
<evidence type="ECO:0000313" key="2">
    <source>
        <dbReference type="Proteomes" id="UP001597380"/>
    </source>
</evidence>
<reference evidence="2" key="1">
    <citation type="journal article" date="2019" name="Int. J. Syst. Evol. Microbiol.">
        <title>The Global Catalogue of Microorganisms (GCM) 10K type strain sequencing project: providing services to taxonomists for standard genome sequencing and annotation.</title>
        <authorList>
            <consortium name="The Broad Institute Genomics Platform"/>
            <consortium name="The Broad Institute Genome Sequencing Center for Infectious Disease"/>
            <person name="Wu L."/>
            <person name="Ma J."/>
        </authorList>
    </citation>
    <scope>NUCLEOTIDE SEQUENCE [LARGE SCALE GENOMIC DNA]</scope>
    <source>
        <strain evidence="2">CGMCC 1.10992</strain>
    </source>
</reference>
<accession>A0ABW4XLG9</accession>
<dbReference type="Pfam" id="PF10987">
    <property type="entry name" value="DUF2806"/>
    <property type="match status" value="1"/>
</dbReference>
<organism evidence="1 2">
    <name type="scientific">Corallincola platygyrae</name>
    <dbReference type="NCBI Taxonomy" id="1193278"/>
    <lineage>
        <taxon>Bacteria</taxon>
        <taxon>Pseudomonadati</taxon>
        <taxon>Pseudomonadota</taxon>
        <taxon>Gammaproteobacteria</taxon>
        <taxon>Alteromonadales</taxon>
        <taxon>Psychromonadaceae</taxon>
        <taxon>Corallincola</taxon>
    </lineage>
</organism>
<keyword evidence="2" id="KW-1185">Reference proteome</keyword>